<dbReference type="PANTHER" id="PTHR31263:SF0">
    <property type="entry name" value="CELLULASE FAMILY PROTEIN (AFU_ORTHOLOGUE AFUA_5G14560)"/>
    <property type="match status" value="1"/>
</dbReference>
<keyword evidence="1" id="KW-0732">Signal</keyword>
<evidence type="ECO:0000313" key="2">
    <source>
        <dbReference type="EMBL" id="SJX65488.1"/>
    </source>
</evidence>
<feature type="chain" id="PRO_5015009610" evidence="1">
    <location>
        <begin position="22"/>
        <end position="470"/>
    </location>
</feature>
<evidence type="ECO:0000313" key="3">
    <source>
        <dbReference type="Proteomes" id="UP000239563"/>
    </source>
</evidence>
<dbReference type="SUPFAM" id="SSF51445">
    <property type="entry name" value="(Trans)glycosidases"/>
    <property type="match status" value="1"/>
</dbReference>
<sequence>MKLNLLTLLPFVAAAVHTALAAATPLGRDAWPHGPFSTDGNQIKNANGEPVVLVGTNWPGSGETMIPEGLEFRSIADIVGMMKYVGYNFVRHTYAIQMVDQIYDNNGTDITVQSALLYALGQENGTRIMEMIHTHNPQITNGTTRLEVLAMIADEEKRQGMLMHLDNHISRAIWCCSHDDGNAWFGNVDFNVDHWHRGHRYMANWAKSHSNIVSMSLRNELRKSALRPHLEYNWKTWWGNVSQAAENIHATNPDLLITISGLDYDIDLSALTTQANLLDAPYVNTDMDAIAHADSMPPVYADIENTMFGRAKKAVLELHAYKMSTYYGDHLDDCGAIQAGLYRFGFNALGESARPAACTSGNPSADTDPYSCPPAKVTLPVLLTEFGDAQDAGFANVTMQKCLREYTTKHKIGWAHWALAGSYRIRQNVVFFNDTWGLTNPTWSDYQSRETVDNYFRPWIQEMGTTNLEL</sequence>
<reference evidence="2 3" key="1">
    <citation type="submission" date="2017-02" db="EMBL/GenBank/DDBJ databases">
        <authorList>
            <person name="Peterson S.W."/>
        </authorList>
    </citation>
    <scope>NUCLEOTIDE SEQUENCE [LARGE SCALE GENOMIC DNA]</scope>
    <source>
        <strain evidence="2 3">SRS1_H2-8</strain>
    </source>
</reference>
<proteinExistence type="predicted"/>
<feature type="signal peptide" evidence="1">
    <location>
        <begin position="1"/>
        <end position="21"/>
    </location>
</feature>
<dbReference type="Gene3D" id="3.20.20.80">
    <property type="entry name" value="Glycosidases"/>
    <property type="match status" value="1"/>
</dbReference>
<dbReference type="EMBL" id="LT795070">
    <property type="protein sequence ID" value="SJX65488.1"/>
    <property type="molecule type" value="Genomic_DNA"/>
</dbReference>
<name>A0A2N8UL23_9BASI</name>
<dbReference type="AlphaFoldDB" id="A0A2N8UL23"/>
<dbReference type="PANTHER" id="PTHR31263">
    <property type="entry name" value="CELLULASE FAMILY PROTEIN (AFU_ORTHOLOGUE AFUA_5G14560)"/>
    <property type="match status" value="1"/>
</dbReference>
<protein>
    <submittedName>
        <fullName evidence="2">Related to cellulase</fullName>
    </submittedName>
</protein>
<dbReference type="Proteomes" id="UP000239563">
    <property type="component" value="Chromosome XVII"/>
</dbReference>
<accession>A0A2N8UL23</accession>
<organism evidence="2 3">
    <name type="scientific">Sporisorium reilianum f. sp. reilianum</name>
    <dbReference type="NCBI Taxonomy" id="72559"/>
    <lineage>
        <taxon>Eukaryota</taxon>
        <taxon>Fungi</taxon>
        <taxon>Dikarya</taxon>
        <taxon>Basidiomycota</taxon>
        <taxon>Ustilaginomycotina</taxon>
        <taxon>Ustilaginomycetes</taxon>
        <taxon>Ustilaginales</taxon>
        <taxon>Ustilaginaceae</taxon>
        <taxon>Sporisorium</taxon>
    </lineage>
</organism>
<dbReference type="InterPro" id="IPR017853">
    <property type="entry name" value="GH"/>
</dbReference>
<gene>
    <name evidence="2" type="ORF">SRS1_15758</name>
</gene>
<evidence type="ECO:0000256" key="1">
    <source>
        <dbReference type="SAM" id="SignalP"/>
    </source>
</evidence>